<feature type="compositionally biased region" description="Polar residues" evidence="1">
    <location>
        <begin position="124"/>
        <end position="133"/>
    </location>
</feature>
<dbReference type="OrthoDB" id="435275at2759"/>
<gene>
    <name evidence="2" type="ORF">Vbra_4327</name>
</gene>
<reference evidence="2 3" key="1">
    <citation type="submission" date="2014-11" db="EMBL/GenBank/DDBJ databases">
        <authorList>
            <person name="Zhu J."/>
            <person name="Qi W."/>
            <person name="Song R."/>
        </authorList>
    </citation>
    <scope>NUCLEOTIDE SEQUENCE [LARGE SCALE GENOMIC DNA]</scope>
</reference>
<feature type="compositionally biased region" description="Basic and acidic residues" evidence="1">
    <location>
        <begin position="629"/>
        <end position="639"/>
    </location>
</feature>
<feature type="region of interest" description="Disordered" evidence="1">
    <location>
        <begin position="105"/>
        <end position="151"/>
    </location>
</feature>
<dbReference type="STRING" id="1169540.A0A0G4F9W3"/>
<organism evidence="2 3">
    <name type="scientific">Vitrella brassicaformis (strain CCMP3155)</name>
    <dbReference type="NCBI Taxonomy" id="1169540"/>
    <lineage>
        <taxon>Eukaryota</taxon>
        <taxon>Sar</taxon>
        <taxon>Alveolata</taxon>
        <taxon>Colpodellida</taxon>
        <taxon>Vitrellaceae</taxon>
        <taxon>Vitrella</taxon>
    </lineage>
</organism>
<dbReference type="VEuPathDB" id="CryptoDB:Vbra_4327"/>
<evidence type="ECO:0008006" key="4">
    <source>
        <dbReference type="Google" id="ProtNLM"/>
    </source>
</evidence>
<dbReference type="InterPro" id="IPR024943">
    <property type="entry name" value="Enhancer_polycomb"/>
</dbReference>
<dbReference type="InParanoid" id="A0A0G4F9W3"/>
<dbReference type="AlphaFoldDB" id="A0A0G4F9W3"/>
<feature type="region of interest" description="Disordered" evidence="1">
    <location>
        <begin position="617"/>
        <end position="639"/>
    </location>
</feature>
<dbReference type="GO" id="GO:0006357">
    <property type="term" value="P:regulation of transcription by RNA polymerase II"/>
    <property type="evidence" value="ECO:0007669"/>
    <property type="project" value="InterPro"/>
</dbReference>
<dbReference type="EMBL" id="CDMY01000395">
    <property type="protein sequence ID" value="CEM09706.1"/>
    <property type="molecule type" value="Genomic_DNA"/>
</dbReference>
<proteinExistence type="predicted"/>
<protein>
    <recommendedName>
        <fullName evidence="4">Enhancer of polycomb-like protein</fullName>
    </recommendedName>
</protein>
<sequence>MSVVQKDRKKNYGSAFFERETLIFTSVEQMEAAGKRNHNNLSLCKMLREELCSSPKYKVRRSDIAVPTAKIEECVDVVNTERKFDRPPHYIRFASRKDFVPSLICDNGESADPPDHQQHQHQQANPAMSSVSLPSRHHRGKATDEYLGRGYGTGGRGDDPLYLVHGRGIHVFYDMTVADMEWLKQYNSGAAPEDQLKEDDFAWMMHSLEWEHQYNPTQPPESLSNEWGVSQLTQLNRSRDQARHLKPHVCVLVFKHWQKRRQEAGKPLVRAFWQNAPPDSRDPMAVFRPRKTEKMQLRGRKRTLQDCLARCEQLADHFTKVEKIFRRLRQREDKKIMLADLNNCLFDQQCKEMLLDDMSYESADFPRIRDQIKSAKAKKNKHKLGPQYVVPGTGPSPHMHGLGTPSSLPYEDLLRAGGPMGSFSQMDSSLMLMDMEHPAAANDEERPFMANEYDAVYGGRPSEALMRPNQRTRLRRGRGGRWWIDCSARWYPYASQLAPAGAYTEAKRRTHRRGSDSLLNYGYQHLPKSVRGPYAGARHRQLSPMPLINNFQPFEPAREVPDSVGGLVMSGGAVSPFEPTFATPSDWGNVDTNGSSLSEDGARECVRLERIMALGLEEDTRPLPPPTDPNKDPLSSRERAVVEGLKNDAKNVYRDMCVPPTLEVRPPRVATPRGMPT</sequence>
<dbReference type="PANTHER" id="PTHR14898">
    <property type="entry name" value="ENHANCER OF POLYCOMB"/>
    <property type="match status" value="1"/>
</dbReference>
<evidence type="ECO:0000256" key="1">
    <source>
        <dbReference type="SAM" id="MobiDB-lite"/>
    </source>
</evidence>
<name>A0A0G4F9W3_VITBC</name>
<evidence type="ECO:0000313" key="2">
    <source>
        <dbReference type="EMBL" id="CEM09706.1"/>
    </source>
</evidence>
<keyword evidence="3" id="KW-1185">Reference proteome</keyword>
<evidence type="ECO:0000313" key="3">
    <source>
        <dbReference type="Proteomes" id="UP000041254"/>
    </source>
</evidence>
<dbReference type="Proteomes" id="UP000041254">
    <property type="component" value="Unassembled WGS sequence"/>
</dbReference>
<dbReference type="GO" id="GO:0035267">
    <property type="term" value="C:NuA4 histone acetyltransferase complex"/>
    <property type="evidence" value="ECO:0007669"/>
    <property type="project" value="InterPro"/>
</dbReference>
<accession>A0A0G4F9W3</accession>